<keyword evidence="3" id="KW-1185">Reference proteome</keyword>
<organism evidence="2 3">
    <name type="scientific">Hydrogenothermus marinus</name>
    <dbReference type="NCBI Taxonomy" id="133270"/>
    <lineage>
        <taxon>Bacteria</taxon>
        <taxon>Pseudomonadati</taxon>
        <taxon>Aquificota</taxon>
        <taxon>Aquificia</taxon>
        <taxon>Aquificales</taxon>
        <taxon>Hydrogenothermaceae</taxon>
        <taxon>Hydrogenothermus</taxon>
    </lineage>
</organism>
<dbReference type="SUPFAM" id="SSF160980">
    <property type="entry name" value="SSO1389-like"/>
    <property type="match status" value="1"/>
</dbReference>
<evidence type="ECO:0000313" key="3">
    <source>
        <dbReference type="Proteomes" id="UP000280842"/>
    </source>
</evidence>
<feature type="coiled-coil region" evidence="1">
    <location>
        <begin position="354"/>
        <end position="381"/>
    </location>
</feature>
<dbReference type="EMBL" id="REFO01000015">
    <property type="protein sequence ID" value="RMA93083.1"/>
    <property type="molecule type" value="Genomic_DNA"/>
</dbReference>
<evidence type="ECO:0000256" key="1">
    <source>
        <dbReference type="SAM" id="Coils"/>
    </source>
</evidence>
<dbReference type="InterPro" id="IPR011742">
    <property type="entry name" value="CRISPR-assoc_prot_TM1812"/>
</dbReference>
<dbReference type="NCBIfam" id="TIGR02221">
    <property type="entry name" value="cas_TM1812"/>
    <property type="match status" value="1"/>
</dbReference>
<name>A0A3M0B6U0_9AQUI</name>
<evidence type="ECO:0000313" key="2">
    <source>
        <dbReference type="EMBL" id="RMA93083.1"/>
    </source>
</evidence>
<comment type="caution">
    <text evidence="2">The sequence shown here is derived from an EMBL/GenBank/DDBJ whole genome shotgun (WGS) entry which is preliminary data.</text>
</comment>
<dbReference type="Proteomes" id="UP000280842">
    <property type="component" value="Unassembled WGS sequence"/>
</dbReference>
<proteinExistence type="predicted"/>
<sequence length="386" mass="44835">MKILISVLGEGNYKEATYKFKDIQEKTNYVLSILKKAINPDKIYIIGTNKSKWELADKEIGNYEKVVIPFGTNKEEFWQIFETLANLDVEDKEVYLDLTHGFRSIAFFVSIVMNFFEKVKSAKIKGAYYGIYDKEEEINPIVDLLPILEMNKWIEGYTVYKEYGDSRKLASLIETKYKEIPNEEKRNYQALGKLPKVLDKSSKAFGFTAIDFYIKSLNDITEVSKNLESIPSNVKAIDFLIDDIEEASQIFKNIQKEWQKQLELSRIYFEKNRYSQSLTTLRETLLTYILEEIGEDYTNKDIREEALNKILNEEPEALPTDLVKLIDKVKDLRNKANHGFIGKNSSDSELKTSIDKLGKYLEEAENILKNLSLNKKDLKARIQNIK</sequence>
<gene>
    <name evidence="2" type="ORF">CLV39_1566</name>
</gene>
<dbReference type="InterPro" id="IPR013383">
    <property type="entry name" value="CRISPR-assoc_prot_DxTHG_CS"/>
</dbReference>
<dbReference type="RefSeq" id="WP_170145625.1">
    <property type="nucleotide sequence ID" value="NZ_REFO01000015.1"/>
</dbReference>
<dbReference type="AlphaFoldDB" id="A0A3M0B6U0"/>
<keyword evidence="1" id="KW-0175">Coiled coil</keyword>
<reference evidence="2 3" key="1">
    <citation type="submission" date="2018-10" db="EMBL/GenBank/DDBJ databases">
        <title>Genomic Encyclopedia of Archaeal and Bacterial Type Strains, Phase II (KMG-II): from individual species to whole genera.</title>
        <authorList>
            <person name="Goeker M."/>
        </authorList>
    </citation>
    <scope>NUCLEOTIDE SEQUENCE [LARGE SCALE GENOMIC DNA]</scope>
    <source>
        <strain evidence="2 3">VM1</strain>
    </source>
</reference>
<dbReference type="NCBIfam" id="TIGR02549">
    <property type="entry name" value="CRISPR_DxTHG"/>
    <property type="match status" value="1"/>
</dbReference>
<accession>A0A3M0B6U0</accession>
<protein>
    <submittedName>
        <fullName evidence="2">CRISPR-associated Csx2 family protein</fullName>
    </submittedName>
</protein>